<dbReference type="OrthoDB" id="1442826at2"/>
<evidence type="ECO:0000256" key="1">
    <source>
        <dbReference type="SAM" id="MobiDB-lite"/>
    </source>
</evidence>
<evidence type="ECO:0000313" key="3">
    <source>
        <dbReference type="Proteomes" id="UP000007463"/>
    </source>
</evidence>
<dbReference type="EMBL" id="CP002542">
    <property type="protein sequence ID" value="AEA44981.1"/>
    <property type="molecule type" value="Genomic_DNA"/>
</dbReference>
<reference evidence="3" key="2">
    <citation type="submission" date="2011-02" db="EMBL/GenBank/DDBJ databases">
        <title>The complete genome of Fluviicola taffensis DSM 16823.</title>
        <authorList>
            <consortium name="US DOE Joint Genome Institute (JGI-PGF)"/>
            <person name="Lucas S."/>
            <person name="Copeland A."/>
            <person name="Lapidus A."/>
            <person name="Bruce D."/>
            <person name="Goodwin L."/>
            <person name="Pitluck S."/>
            <person name="Kyrpides N."/>
            <person name="Mavromatis K."/>
            <person name="Ivanova N."/>
            <person name="Mikhailova N."/>
            <person name="Pagani I."/>
            <person name="Chertkov O."/>
            <person name="Detter J.C."/>
            <person name="Han C."/>
            <person name="Tapia R."/>
            <person name="Land M."/>
            <person name="Hauser L."/>
            <person name="Markowitz V."/>
            <person name="Cheng J.-F."/>
            <person name="Hugenholtz P."/>
            <person name="Woyke T."/>
            <person name="Wu D."/>
            <person name="Tindall B."/>
            <person name="Pomrenke H.G."/>
            <person name="Brambilla E."/>
            <person name="Klenk H.-P."/>
            <person name="Eisen J.A."/>
        </authorList>
    </citation>
    <scope>NUCLEOTIDE SEQUENCE [LARGE SCALE GENOMIC DNA]</scope>
    <source>
        <strain evidence="3">DSM 16823 / RW262 / RW262</strain>
    </source>
</reference>
<evidence type="ECO:0000313" key="2">
    <source>
        <dbReference type="EMBL" id="AEA44981.1"/>
    </source>
</evidence>
<feature type="compositionally biased region" description="Basic and acidic residues" evidence="1">
    <location>
        <begin position="107"/>
        <end position="118"/>
    </location>
</feature>
<protein>
    <submittedName>
        <fullName evidence="2">Uncharacterized protein</fullName>
    </submittedName>
</protein>
<reference evidence="2 3" key="1">
    <citation type="journal article" date="2011" name="Stand. Genomic Sci.">
        <title>Complete genome sequence of the gliding freshwater bacterium Fluviicola taffensis type strain (RW262).</title>
        <authorList>
            <person name="Woyke T."/>
            <person name="Chertkov O."/>
            <person name="Lapidus A."/>
            <person name="Nolan M."/>
            <person name="Lucas S."/>
            <person name="Del Rio T.G."/>
            <person name="Tice H."/>
            <person name="Cheng J.F."/>
            <person name="Tapia R."/>
            <person name="Han C."/>
            <person name="Goodwin L."/>
            <person name="Pitluck S."/>
            <person name="Liolios K."/>
            <person name="Pagani I."/>
            <person name="Ivanova N."/>
            <person name="Huntemann M."/>
            <person name="Mavromatis K."/>
            <person name="Mikhailova N."/>
            <person name="Pati A."/>
            <person name="Chen A."/>
            <person name="Palaniappan K."/>
            <person name="Land M."/>
            <person name="Hauser L."/>
            <person name="Brambilla E.M."/>
            <person name="Rohde M."/>
            <person name="Mwirichia R."/>
            <person name="Sikorski J."/>
            <person name="Tindall B.J."/>
            <person name="Goker M."/>
            <person name="Bristow J."/>
            <person name="Eisen J.A."/>
            <person name="Markowitz V."/>
            <person name="Hugenholtz P."/>
            <person name="Klenk H.P."/>
            <person name="Kyrpides N.C."/>
        </authorList>
    </citation>
    <scope>NUCLEOTIDE SEQUENCE [LARGE SCALE GENOMIC DNA]</scope>
    <source>
        <strain evidence="3">DSM 16823 / RW262 / RW262</strain>
    </source>
</reference>
<dbReference type="Proteomes" id="UP000007463">
    <property type="component" value="Chromosome"/>
</dbReference>
<feature type="region of interest" description="Disordered" evidence="1">
    <location>
        <begin position="222"/>
        <end position="243"/>
    </location>
</feature>
<feature type="region of interest" description="Disordered" evidence="1">
    <location>
        <begin position="107"/>
        <end position="162"/>
    </location>
</feature>
<keyword evidence="3" id="KW-1185">Reference proteome</keyword>
<dbReference type="RefSeq" id="WP_013687749.1">
    <property type="nucleotide sequence ID" value="NC_015321.1"/>
</dbReference>
<sequence>MHQNEFQVNYIRHLSGVLDKFAQDKRLTPCHVSLYIALFQFWNMNRFANPISITRAEIMAVSKIGSANTYTKCLKELDKFGYIQYLPSYSPLRGSLVNLYNFDNSTDKGSDNSSDKGRVRAVRPSINNKKQMKQVNNLEEEKNSSSQKPGNMKAEKSKSNQFVKPDLRTVREHFKEKNFPELEAQKFFNHFESNGWLVSGKTPMKNWQAAARNWMLNHEKFKSPFVPKNKLSTDPDKNYSEPL</sequence>
<organism evidence="2 3">
    <name type="scientific">Fluviicola taffensis (strain DSM 16823 / NCIMB 13979 / RW262)</name>
    <dbReference type="NCBI Taxonomy" id="755732"/>
    <lineage>
        <taxon>Bacteria</taxon>
        <taxon>Pseudomonadati</taxon>
        <taxon>Bacteroidota</taxon>
        <taxon>Flavobacteriia</taxon>
        <taxon>Flavobacteriales</taxon>
        <taxon>Crocinitomicaceae</taxon>
        <taxon>Fluviicola</taxon>
    </lineage>
</organism>
<feature type="compositionally biased region" description="Basic and acidic residues" evidence="1">
    <location>
        <begin position="231"/>
        <end position="243"/>
    </location>
</feature>
<dbReference type="STRING" id="755732.Fluta_3002"/>
<feature type="compositionally biased region" description="Polar residues" evidence="1">
    <location>
        <begin position="125"/>
        <end position="137"/>
    </location>
</feature>
<dbReference type="AlphaFoldDB" id="F2IJB1"/>
<accession>F2IJB1</accession>
<gene>
    <name evidence="2" type="ordered locus">Fluta_3002</name>
</gene>
<dbReference type="KEGG" id="fte:Fluta_3002"/>
<proteinExistence type="predicted"/>
<name>F2IJB1_FLUTR</name>
<dbReference type="eggNOG" id="ENOG502Z7WP">
    <property type="taxonomic scope" value="Bacteria"/>
</dbReference>
<dbReference type="HOGENOM" id="CLU_090961_0_0_10"/>